<dbReference type="Gene3D" id="3.30.450.350">
    <property type="entry name" value="CHASE domain"/>
    <property type="match status" value="1"/>
</dbReference>
<dbReference type="InterPro" id="IPR035965">
    <property type="entry name" value="PAS-like_dom_sf"/>
</dbReference>
<gene>
    <name evidence="11" type="ORF">LMG21510_01454</name>
</gene>
<feature type="domain" description="EAL" evidence="9">
    <location>
        <begin position="806"/>
        <end position="1064"/>
    </location>
</feature>
<evidence type="ECO:0000313" key="12">
    <source>
        <dbReference type="Proteomes" id="UP000721236"/>
    </source>
</evidence>
<dbReference type="PROSITE" id="PS50112">
    <property type="entry name" value="PAS"/>
    <property type="match status" value="1"/>
</dbReference>
<evidence type="ECO:0008006" key="13">
    <source>
        <dbReference type="Google" id="ProtNLM"/>
    </source>
</evidence>
<keyword evidence="4" id="KW-0472">Membrane</keyword>
<dbReference type="SUPFAM" id="SSF141868">
    <property type="entry name" value="EAL domain-like"/>
    <property type="match status" value="1"/>
</dbReference>
<evidence type="ECO:0000256" key="5">
    <source>
        <dbReference type="SAM" id="MobiDB-lite"/>
    </source>
</evidence>
<dbReference type="PROSITE" id="PS50839">
    <property type="entry name" value="CHASE"/>
    <property type="match status" value="1"/>
</dbReference>
<keyword evidence="12" id="KW-1185">Reference proteome</keyword>
<evidence type="ECO:0000256" key="4">
    <source>
        <dbReference type="ARBA" id="ARBA00023136"/>
    </source>
</evidence>
<dbReference type="PANTHER" id="PTHR44757">
    <property type="entry name" value="DIGUANYLATE CYCLASE DGCP"/>
    <property type="match status" value="1"/>
</dbReference>
<dbReference type="NCBIfam" id="TIGR00254">
    <property type="entry name" value="GGDEF"/>
    <property type="match status" value="1"/>
</dbReference>
<dbReference type="CDD" id="cd01949">
    <property type="entry name" value="GGDEF"/>
    <property type="match status" value="1"/>
</dbReference>
<dbReference type="Pfam" id="PF13426">
    <property type="entry name" value="PAS_9"/>
    <property type="match status" value="1"/>
</dbReference>
<dbReference type="Pfam" id="PF03924">
    <property type="entry name" value="CHASE"/>
    <property type="match status" value="1"/>
</dbReference>
<dbReference type="InterPro" id="IPR052155">
    <property type="entry name" value="Biofilm_reg_signaling"/>
</dbReference>
<evidence type="ECO:0000259" key="8">
    <source>
        <dbReference type="PROSITE" id="PS50839"/>
    </source>
</evidence>
<reference evidence="11 12" key="1">
    <citation type="submission" date="2021-08" db="EMBL/GenBank/DDBJ databases">
        <authorList>
            <person name="Peeters C."/>
        </authorList>
    </citation>
    <scope>NUCLEOTIDE SEQUENCE [LARGE SCALE GENOMIC DNA]</scope>
    <source>
        <strain evidence="11 12">LMG 21510</strain>
    </source>
</reference>
<dbReference type="SUPFAM" id="SSF55785">
    <property type="entry name" value="PYP-like sensor domain (PAS domain)"/>
    <property type="match status" value="2"/>
</dbReference>
<dbReference type="InterPro" id="IPR042240">
    <property type="entry name" value="CHASE_sf"/>
</dbReference>
<dbReference type="InterPro" id="IPR006189">
    <property type="entry name" value="CHASE_dom"/>
</dbReference>
<dbReference type="PROSITE" id="PS51257">
    <property type="entry name" value="PROKAR_LIPOPROTEIN"/>
    <property type="match status" value="1"/>
</dbReference>
<feature type="domain" description="GGDEF" evidence="10">
    <location>
        <begin position="664"/>
        <end position="797"/>
    </location>
</feature>
<evidence type="ECO:0000256" key="6">
    <source>
        <dbReference type="SAM" id="SignalP"/>
    </source>
</evidence>
<dbReference type="InterPro" id="IPR000014">
    <property type="entry name" value="PAS"/>
</dbReference>
<dbReference type="PANTHER" id="PTHR44757:SF2">
    <property type="entry name" value="BIOFILM ARCHITECTURE MAINTENANCE PROTEIN MBAA"/>
    <property type="match status" value="1"/>
</dbReference>
<keyword evidence="6" id="KW-0732">Signal</keyword>
<dbReference type="SMART" id="SM00052">
    <property type="entry name" value="EAL"/>
    <property type="match status" value="1"/>
</dbReference>
<dbReference type="InterPro" id="IPR001633">
    <property type="entry name" value="EAL_dom"/>
</dbReference>
<organism evidence="11 12">
    <name type="scientific">Cupriavidus respiraculi</name>
    <dbReference type="NCBI Taxonomy" id="195930"/>
    <lineage>
        <taxon>Bacteria</taxon>
        <taxon>Pseudomonadati</taxon>
        <taxon>Pseudomonadota</taxon>
        <taxon>Betaproteobacteria</taxon>
        <taxon>Burkholderiales</taxon>
        <taxon>Burkholderiaceae</taxon>
        <taxon>Cupriavidus</taxon>
    </lineage>
</organism>
<evidence type="ECO:0000256" key="3">
    <source>
        <dbReference type="ARBA" id="ARBA00022989"/>
    </source>
</evidence>
<feature type="domain" description="PAS" evidence="7">
    <location>
        <begin position="467"/>
        <end position="512"/>
    </location>
</feature>
<dbReference type="Gene3D" id="3.20.20.450">
    <property type="entry name" value="EAL domain"/>
    <property type="match status" value="1"/>
</dbReference>
<dbReference type="CDD" id="cd00130">
    <property type="entry name" value="PAS"/>
    <property type="match status" value="2"/>
</dbReference>
<dbReference type="Gene3D" id="3.30.450.20">
    <property type="entry name" value="PAS domain"/>
    <property type="match status" value="2"/>
</dbReference>
<dbReference type="PROSITE" id="PS50887">
    <property type="entry name" value="GGDEF"/>
    <property type="match status" value="1"/>
</dbReference>
<dbReference type="PROSITE" id="PS50883">
    <property type="entry name" value="EAL"/>
    <property type="match status" value="1"/>
</dbReference>
<accession>A0ABN7Y7Y4</accession>
<sequence>MRSPSPLVLALTIAVTGACANAAATLQMAALERRAALRELDALVVPAVVALRNRLEHGEGLLRGAAGLMAANPQTDRSQWAHYVRAAQLDDLPRGMHSIGHARVVAAPELATLIETVRADGMPNFDIFPAGERARYAPVIYVEPFAGRNMRALGFDVLSDPARRAAAEAARDSGMPRLTARLQLVRESEAEVRQHGAVLYLPVYRNGMPLNTVEERRDALAGYVYCSFRLGDLLASVAATQASGIALSLYDGGIDGGTPMATTGEPTGGGMRGAQAGLLAARTLEFGGHSWTLQAQALPAFAAAHRPYRSVAVAVGGTALTLLLAWLAWRQRRQRDRSARDTAARAADVTLLRACFEHAGEGFLVSDANGRVEVANAGAEQLFGAAAGALHGLEIAALLPAADTLAARERSTHAACEARRPDGGALPVTVGTVALPAAGAGRGTPRRLWIVGEAARLRQAERSAADIAQRYVTVVDHAAFAVITFDRHGMVTGINRAGQRMLWFQPGELVGRVPYAGLHDAEELFARAQELSAELGVPVEPGLPALVAKARLGLVDEHEWHYVRKGGSPLPVHVALLAVPATSAAARAEGSGSGDGGENGRHGEHGEDDDGGYIAIAHDLTERKRADAYIRHLAHHDTLTGLPNREQLNGRTESLLQAAQARGGRVALLLIDLDQFKHINESLGHHVGDDILRTMGDRLKAAVRQGDLVARMGGDEFAVVLDAVRDDGEAELLTARIAARLSEDVRVGGQRMHVTPSIGMALYPDDGQSLTDLLKNADAALYAAKQGGRAQVRRFFSEMAEAAVARFTIETLLRRALANDEFKLRYQPVIDVASLRIVGVEALMSWETPERGPMRPDQFIPIAEQCGLIGQLGAWALATACRDIQSLRERLGVELEVAVNISPLQLRQPDFPTLVSQCLRDSGLPAGNLAIEVTEGVLMEGTGHTIEIFQRLRGLGVALSIDDFGTGYSGLSYLTRLPIDKLKIDKSFVNNLARLEPEHEHERTVAAAIIALGHQLNLQVVAEGVETAPQFHFLREQGCDAVQGFLFGRGMPLAELAERCGTGVCVAGLLESATGAPLQESP</sequence>
<dbReference type="SMART" id="SM00267">
    <property type="entry name" value="GGDEF"/>
    <property type="match status" value="1"/>
</dbReference>
<feature type="domain" description="CHASE" evidence="8">
    <location>
        <begin position="126"/>
        <end position="237"/>
    </location>
</feature>
<feature type="chain" id="PRO_5046494557" description="EAL domain-containing protein" evidence="6">
    <location>
        <begin position="23"/>
        <end position="1082"/>
    </location>
</feature>
<name>A0ABN7Y7Y4_9BURK</name>
<evidence type="ECO:0000259" key="10">
    <source>
        <dbReference type="PROSITE" id="PS50887"/>
    </source>
</evidence>
<dbReference type="InterPro" id="IPR043128">
    <property type="entry name" value="Rev_trsase/Diguanyl_cyclase"/>
</dbReference>
<keyword evidence="2" id="KW-0812">Transmembrane</keyword>
<comment type="caution">
    <text evidence="11">The sequence shown here is derived from an EMBL/GenBank/DDBJ whole genome shotgun (WGS) entry which is preliminary data.</text>
</comment>
<evidence type="ECO:0000259" key="9">
    <source>
        <dbReference type="PROSITE" id="PS50883"/>
    </source>
</evidence>
<dbReference type="CDD" id="cd01948">
    <property type="entry name" value="EAL"/>
    <property type="match status" value="1"/>
</dbReference>
<dbReference type="InterPro" id="IPR035919">
    <property type="entry name" value="EAL_sf"/>
</dbReference>
<dbReference type="Pfam" id="PF00563">
    <property type="entry name" value="EAL"/>
    <property type="match status" value="1"/>
</dbReference>
<dbReference type="InterPro" id="IPR029787">
    <property type="entry name" value="Nucleotide_cyclase"/>
</dbReference>
<dbReference type="SUPFAM" id="SSF55073">
    <property type="entry name" value="Nucleotide cyclase"/>
    <property type="match status" value="1"/>
</dbReference>
<proteinExistence type="predicted"/>
<feature type="signal peptide" evidence="6">
    <location>
        <begin position="1"/>
        <end position="22"/>
    </location>
</feature>
<keyword evidence="3" id="KW-1133">Transmembrane helix</keyword>
<dbReference type="EMBL" id="CAJZAH010000001">
    <property type="protein sequence ID" value="CAG9169490.1"/>
    <property type="molecule type" value="Genomic_DNA"/>
</dbReference>
<dbReference type="InterPro" id="IPR000160">
    <property type="entry name" value="GGDEF_dom"/>
</dbReference>
<evidence type="ECO:0000313" key="11">
    <source>
        <dbReference type="EMBL" id="CAG9169490.1"/>
    </source>
</evidence>
<comment type="subcellular location">
    <subcellularLocation>
        <location evidence="1">Membrane</location>
    </subcellularLocation>
</comment>
<evidence type="ECO:0000259" key="7">
    <source>
        <dbReference type="PROSITE" id="PS50112"/>
    </source>
</evidence>
<dbReference type="Proteomes" id="UP000721236">
    <property type="component" value="Unassembled WGS sequence"/>
</dbReference>
<protein>
    <recommendedName>
        <fullName evidence="13">EAL domain-containing protein</fullName>
    </recommendedName>
</protein>
<dbReference type="Pfam" id="PF13188">
    <property type="entry name" value="PAS_8"/>
    <property type="match status" value="1"/>
</dbReference>
<dbReference type="RefSeq" id="WP_224040628.1">
    <property type="nucleotide sequence ID" value="NZ_CAJZAH010000001.1"/>
</dbReference>
<evidence type="ECO:0000256" key="2">
    <source>
        <dbReference type="ARBA" id="ARBA00022692"/>
    </source>
</evidence>
<dbReference type="SMART" id="SM00091">
    <property type="entry name" value="PAS"/>
    <property type="match status" value="2"/>
</dbReference>
<feature type="region of interest" description="Disordered" evidence="5">
    <location>
        <begin position="586"/>
        <end position="612"/>
    </location>
</feature>
<evidence type="ECO:0000256" key="1">
    <source>
        <dbReference type="ARBA" id="ARBA00004370"/>
    </source>
</evidence>
<dbReference type="SMART" id="SM01079">
    <property type="entry name" value="CHASE"/>
    <property type="match status" value="1"/>
</dbReference>
<dbReference type="Gene3D" id="3.30.70.270">
    <property type="match status" value="1"/>
</dbReference>
<dbReference type="Pfam" id="PF00990">
    <property type="entry name" value="GGDEF"/>
    <property type="match status" value="1"/>
</dbReference>